<protein>
    <submittedName>
        <fullName evidence="1">Uncharacterized protein</fullName>
    </submittedName>
</protein>
<accession>A0A852WFV1</accession>
<keyword evidence="2" id="KW-1185">Reference proteome</keyword>
<gene>
    <name evidence="1" type="ORF">BJ986_000051</name>
</gene>
<proteinExistence type="predicted"/>
<name>A0A852WFV1_9MICO</name>
<dbReference type="EMBL" id="JACCAB010000001">
    <property type="protein sequence ID" value="NYG05564.1"/>
    <property type="molecule type" value="Genomic_DNA"/>
</dbReference>
<sequence>MGFFGTFVYADGAWTEREDTPPTGSSLRVDIHDSDIAQIDYRPATTGVGRFYLGYEPAIYFEDPSASQPVDGKAEALGFSEWVKHIGGPLIAPEEILSLLADPGGAEPEEVFAEDAVVKLLGLAGLPLPESMEQGG</sequence>
<evidence type="ECO:0000313" key="2">
    <source>
        <dbReference type="Proteomes" id="UP000573599"/>
    </source>
</evidence>
<reference evidence="1 2" key="1">
    <citation type="submission" date="2020-07" db="EMBL/GenBank/DDBJ databases">
        <title>Sequencing the genomes of 1000 actinobacteria strains.</title>
        <authorList>
            <person name="Klenk H.-P."/>
        </authorList>
    </citation>
    <scope>NUCLEOTIDE SEQUENCE [LARGE SCALE GENOMIC DNA]</scope>
    <source>
        <strain evidence="1 2">DSM 23987</strain>
    </source>
</reference>
<comment type="caution">
    <text evidence="1">The sequence shown here is derived from an EMBL/GenBank/DDBJ whole genome shotgun (WGS) entry which is preliminary data.</text>
</comment>
<organism evidence="1 2">
    <name type="scientific">Pedococcus badiiscoriae</name>
    <dbReference type="NCBI Taxonomy" id="642776"/>
    <lineage>
        <taxon>Bacteria</taxon>
        <taxon>Bacillati</taxon>
        <taxon>Actinomycetota</taxon>
        <taxon>Actinomycetes</taxon>
        <taxon>Micrococcales</taxon>
        <taxon>Intrasporangiaceae</taxon>
        <taxon>Pedococcus</taxon>
    </lineage>
</organism>
<dbReference type="RefSeq" id="WP_179420166.1">
    <property type="nucleotide sequence ID" value="NZ_JACCAB010000001.1"/>
</dbReference>
<evidence type="ECO:0000313" key="1">
    <source>
        <dbReference type="EMBL" id="NYG05564.1"/>
    </source>
</evidence>
<dbReference type="AlphaFoldDB" id="A0A852WFV1"/>
<dbReference type="Proteomes" id="UP000573599">
    <property type="component" value="Unassembled WGS sequence"/>
</dbReference>